<evidence type="ECO:0000313" key="2">
    <source>
        <dbReference type="Proteomes" id="UP001050975"/>
    </source>
</evidence>
<keyword evidence="2" id="KW-1185">Reference proteome</keyword>
<gene>
    <name evidence="1" type="ORF">MiSe_41510</name>
</gene>
<sequence>MTEAATINTQLIDTLTQIILALTDEERHILIHKVLTPNQASDTTNAEQETLKQEIAIGAQQLQTGQFTEYDDTSVPNLFLTIKQRGQQRLQQE</sequence>
<dbReference type="EMBL" id="BLAY01000065">
    <property type="protein sequence ID" value="GET39382.1"/>
    <property type="molecule type" value="Genomic_DNA"/>
</dbReference>
<dbReference type="Proteomes" id="UP001050975">
    <property type="component" value="Unassembled WGS sequence"/>
</dbReference>
<name>A0AAV3XG70_9CYAN</name>
<organism evidence="1 2">
    <name type="scientific">Microseira wollei NIES-4236</name>
    <dbReference type="NCBI Taxonomy" id="2530354"/>
    <lineage>
        <taxon>Bacteria</taxon>
        <taxon>Bacillati</taxon>
        <taxon>Cyanobacteriota</taxon>
        <taxon>Cyanophyceae</taxon>
        <taxon>Oscillatoriophycideae</taxon>
        <taxon>Aerosakkonematales</taxon>
        <taxon>Aerosakkonemataceae</taxon>
        <taxon>Microseira</taxon>
    </lineage>
</organism>
<dbReference type="AlphaFoldDB" id="A0AAV3XG70"/>
<evidence type="ECO:0000313" key="1">
    <source>
        <dbReference type="EMBL" id="GET39382.1"/>
    </source>
</evidence>
<reference evidence="1" key="1">
    <citation type="submission" date="2019-10" db="EMBL/GenBank/DDBJ databases">
        <title>Draft genome sequece of Microseira wollei NIES-4236.</title>
        <authorList>
            <person name="Yamaguchi H."/>
            <person name="Suzuki S."/>
            <person name="Kawachi M."/>
        </authorList>
    </citation>
    <scope>NUCLEOTIDE SEQUENCE</scope>
    <source>
        <strain evidence="1">NIES-4236</strain>
    </source>
</reference>
<proteinExistence type="predicted"/>
<protein>
    <submittedName>
        <fullName evidence="1">Uncharacterized protein</fullName>
    </submittedName>
</protein>
<comment type="caution">
    <text evidence="1">The sequence shown here is derived from an EMBL/GenBank/DDBJ whole genome shotgun (WGS) entry which is preliminary data.</text>
</comment>
<dbReference type="RefSeq" id="WP_226584701.1">
    <property type="nucleotide sequence ID" value="NZ_BLAY01000065.1"/>
</dbReference>
<accession>A0AAV3XG70</accession>